<gene>
    <name evidence="2" type="ORF">PPIS_a3041</name>
</gene>
<evidence type="ECO:0000313" key="2">
    <source>
        <dbReference type="EMBL" id="ATD07905.1"/>
    </source>
</evidence>
<feature type="region of interest" description="Disordered" evidence="1">
    <location>
        <begin position="29"/>
        <end position="58"/>
    </location>
</feature>
<proteinExistence type="predicted"/>
<evidence type="ECO:0000313" key="3">
    <source>
        <dbReference type="Proteomes" id="UP000016521"/>
    </source>
</evidence>
<sequence>MILLNHFKTHKSLISTKNKINRIQLIGTKSASQVRGGSTGKQVDDPKLNQPNSDDDAN</sequence>
<reference evidence="2 3" key="1">
    <citation type="submission" date="2015-06" db="EMBL/GenBank/DDBJ databases">
        <authorList>
            <person name="Xie B.-B."/>
            <person name="Rong J.-C."/>
            <person name="Qin Q.-L."/>
            <person name="Zhang Y.-Z."/>
        </authorList>
    </citation>
    <scope>NUCLEOTIDE SEQUENCE [LARGE SCALE GENOMIC DNA]</scope>
    <source>
        <strain evidence="2 3">JCM 20779</strain>
    </source>
</reference>
<protein>
    <submittedName>
        <fullName evidence="2">Uncharacterized protein</fullName>
    </submittedName>
</protein>
<accession>A0ABM6NGP9</accession>
<keyword evidence="3" id="KW-1185">Reference proteome</keyword>
<evidence type="ECO:0000256" key="1">
    <source>
        <dbReference type="SAM" id="MobiDB-lite"/>
    </source>
</evidence>
<dbReference type="EMBL" id="CP011924">
    <property type="protein sequence ID" value="ATD07905.1"/>
    <property type="molecule type" value="Genomic_DNA"/>
</dbReference>
<organism evidence="2 3">
    <name type="scientific">Pseudoalteromonas piscicida</name>
    <dbReference type="NCBI Taxonomy" id="43662"/>
    <lineage>
        <taxon>Bacteria</taxon>
        <taxon>Pseudomonadati</taxon>
        <taxon>Pseudomonadota</taxon>
        <taxon>Gammaproteobacteria</taxon>
        <taxon>Alteromonadales</taxon>
        <taxon>Pseudoalteromonadaceae</taxon>
        <taxon>Pseudoalteromonas</taxon>
    </lineage>
</organism>
<name>A0ABM6NGP9_PSEO7</name>
<dbReference type="Proteomes" id="UP000016521">
    <property type="component" value="Chromosome I"/>
</dbReference>